<dbReference type="Gene3D" id="1.20.58.900">
    <property type="match status" value="1"/>
</dbReference>
<evidence type="ECO:0000313" key="2">
    <source>
        <dbReference type="EMBL" id="VDK83765.1"/>
    </source>
</evidence>
<organism evidence="2 3">
    <name type="scientific">Dibothriocephalus latus</name>
    <name type="common">Fish tapeworm</name>
    <name type="synonym">Diphyllobothrium latum</name>
    <dbReference type="NCBI Taxonomy" id="60516"/>
    <lineage>
        <taxon>Eukaryota</taxon>
        <taxon>Metazoa</taxon>
        <taxon>Spiralia</taxon>
        <taxon>Lophotrochozoa</taxon>
        <taxon>Platyhelminthes</taxon>
        <taxon>Cestoda</taxon>
        <taxon>Eucestoda</taxon>
        <taxon>Diphyllobothriidea</taxon>
        <taxon>Diphyllobothriidae</taxon>
        <taxon>Dibothriocephalus</taxon>
    </lineage>
</organism>
<dbReference type="AlphaFoldDB" id="A0A3P6TRH9"/>
<proteinExistence type="predicted"/>
<dbReference type="InterPro" id="IPR004012">
    <property type="entry name" value="Run_dom"/>
</dbReference>
<dbReference type="PROSITE" id="PS50826">
    <property type="entry name" value="RUN"/>
    <property type="match status" value="1"/>
</dbReference>
<dbReference type="InterPro" id="IPR037213">
    <property type="entry name" value="Run_dom_sf"/>
</dbReference>
<accession>A0A3P6TRH9</accession>
<dbReference type="SUPFAM" id="SSF140741">
    <property type="entry name" value="RUN domain-like"/>
    <property type="match status" value="1"/>
</dbReference>
<sequence length="158" mass="17758">MLTAVDACLKFALLRSPLRNSREPTTYAVIQDAARSNEYAAEVVRRVQLQIEKGSPNASWNLFKPNSTENYPPSSTSSATIPTSFPNGTLSLDRSRARALRNQRSGDGNYQWIRIALLNKTLDKIVDYLVKHASEYYERVSILSHPCDGPLFADLLRK</sequence>
<dbReference type="Pfam" id="PF02759">
    <property type="entry name" value="RUN"/>
    <property type="match status" value="1"/>
</dbReference>
<dbReference type="Proteomes" id="UP000281553">
    <property type="component" value="Unassembled WGS sequence"/>
</dbReference>
<gene>
    <name evidence="2" type="ORF">DILT_LOCUS3503</name>
</gene>
<reference evidence="2 3" key="1">
    <citation type="submission" date="2018-11" db="EMBL/GenBank/DDBJ databases">
        <authorList>
            <consortium name="Pathogen Informatics"/>
        </authorList>
    </citation>
    <scope>NUCLEOTIDE SEQUENCE [LARGE SCALE GENOMIC DNA]</scope>
</reference>
<dbReference type="EMBL" id="UYRU01043766">
    <property type="protein sequence ID" value="VDK83765.1"/>
    <property type="molecule type" value="Genomic_DNA"/>
</dbReference>
<evidence type="ECO:0000259" key="1">
    <source>
        <dbReference type="PROSITE" id="PS50826"/>
    </source>
</evidence>
<feature type="domain" description="RUN" evidence="1">
    <location>
        <begin position="1"/>
        <end position="158"/>
    </location>
</feature>
<name>A0A3P6TRH9_DIBLA</name>
<evidence type="ECO:0000313" key="3">
    <source>
        <dbReference type="Proteomes" id="UP000281553"/>
    </source>
</evidence>
<keyword evidence="3" id="KW-1185">Reference proteome</keyword>
<protein>
    <recommendedName>
        <fullName evidence="1">RUN domain-containing protein</fullName>
    </recommendedName>
</protein>
<dbReference type="OrthoDB" id="6285996at2759"/>